<evidence type="ECO:0008006" key="9">
    <source>
        <dbReference type="Google" id="ProtNLM"/>
    </source>
</evidence>
<evidence type="ECO:0000256" key="1">
    <source>
        <dbReference type="ARBA" id="ARBA00004651"/>
    </source>
</evidence>
<dbReference type="EMBL" id="MHWW01000003">
    <property type="protein sequence ID" value="OHB16221.1"/>
    <property type="molecule type" value="Genomic_DNA"/>
</dbReference>
<sequence length="416" mass="46976">MFKKLKYKLELILLKIGDFLKTDIRYIAKQGSWLAGGSIINNVLSLVLIVVFANLLPVSTYGTYKYILSIYSIFALFGLTGAGPAIIKTVAEGNENIFKPALKVQMKWGLLGSLCLIFTSLYYFAQDNYVFGYGFIIATVALPFFESLNTYQQILAGKKRFDLQTKYYSATRTVSAVSLIIVLFFSKNVLVVLAAYFLPYILANIIFGALALKKIELNDKFDPKSITYIKHLSLINAISYGVSYLNGIIIFHFLGPIQLAIYSIALAPSAQLQSFFGIIPELSLPKYTETPIEEIKATIFKKIRKAMVVCTLIMLVLIVIVPFFFRWFLPKYIDAIIYAQLLAIPLVWYPIALLSRVLQAKGATRFIYESCIIGSIIQLFVMFTSIYFFGLMGAVMGTIIYSIISFPILYYYFQKL</sequence>
<proteinExistence type="predicted"/>
<comment type="subcellular location">
    <subcellularLocation>
        <location evidence="1">Cell membrane</location>
        <topology evidence="1">Multi-pass membrane protein</topology>
    </subcellularLocation>
</comment>
<dbReference type="PANTHER" id="PTHR30250:SF11">
    <property type="entry name" value="O-ANTIGEN TRANSPORTER-RELATED"/>
    <property type="match status" value="1"/>
</dbReference>
<feature type="transmembrane region" description="Helical" evidence="6">
    <location>
        <begin position="233"/>
        <end position="254"/>
    </location>
</feature>
<comment type="caution">
    <text evidence="7">The sequence shown here is derived from an EMBL/GenBank/DDBJ whole genome shotgun (WGS) entry which is preliminary data.</text>
</comment>
<feature type="transmembrane region" description="Helical" evidence="6">
    <location>
        <begin position="394"/>
        <end position="413"/>
    </location>
</feature>
<feature type="transmembrane region" description="Helical" evidence="6">
    <location>
        <begin position="306"/>
        <end position="329"/>
    </location>
</feature>
<evidence type="ECO:0000313" key="8">
    <source>
        <dbReference type="Proteomes" id="UP000177697"/>
    </source>
</evidence>
<accession>A0A1G2V3L1</accession>
<keyword evidence="3 6" id="KW-0812">Transmembrane</keyword>
<evidence type="ECO:0000256" key="5">
    <source>
        <dbReference type="ARBA" id="ARBA00023136"/>
    </source>
</evidence>
<keyword evidence="2" id="KW-1003">Cell membrane</keyword>
<dbReference type="Proteomes" id="UP000177697">
    <property type="component" value="Unassembled WGS sequence"/>
</dbReference>
<feature type="transmembrane region" description="Helical" evidence="6">
    <location>
        <begin position="131"/>
        <end position="148"/>
    </location>
</feature>
<dbReference type="PANTHER" id="PTHR30250">
    <property type="entry name" value="PST FAMILY PREDICTED COLANIC ACID TRANSPORTER"/>
    <property type="match status" value="1"/>
</dbReference>
<feature type="transmembrane region" description="Helical" evidence="6">
    <location>
        <begin position="169"/>
        <end position="186"/>
    </location>
</feature>
<evidence type="ECO:0000313" key="7">
    <source>
        <dbReference type="EMBL" id="OHB16221.1"/>
    </source>
</evidence>
<feature type="transmembrane region" description="Helical" evidence="6">
    <location>
        <begin position="108"/>
        <end position="125"/>
    </location>
</feature>
<organism evidence="7 8">
    <name type="scientific">Candidatus Zambryskibacteria bacterium RIFOXYC1_FULL_39_10</name>
    <dbReference type="NCBI Taxonomy" id="1802779"/>
    <lineage>
        <taxon>Bacteria</taxon>
        <taxon>Candidatus Zambryskiibacteriota</taxon>
    </lineage>
</organism>
<dbReference type="PRINTS" id="PR00173">
    <property type="entry name" value="EDTRNSPORT"/>
</dbReference>
<keyword evidence="5 6" id="KW-0472">Membrane</keyword>
<feature type="transmembrane region" description="Helical" evidence="6">
    <location>
        <begin position="260"/>
        <end position="279"/>
    </location>
</feature>
<evidence type="ECO:0000256" key="4">
    <source>
        <dbReference type="ARBA" id="ARBA00022989"/>
    </source>
</evidence>
<dbReference type="InterPro" id="IPR050833">
    <property type="entry name" value="Poly_Biosynth_Transport"/>
</dbReference>
<keyword evidence="4 6" id="KW-1133">Transmembrane helix</keyword>
<reference evidence="7 8" key="1">
    <citation type="journal article" date="2016" name="Nat. Commun.">
        <title>Thousands of microbial genomes shed light on interconnected biogeochemical processes in an aquifer system.</title>
        <authorList>
            <person name="Anantharaman K."/>
            <person name="Brown C.T."/>
            <person name="Hug L.A."/>
            <person name="Sharon I."/>
            <person name="Castelle C.J."/>
            <person name="Probst A.J."/>
            <person name="Thomas B.C."/>
            <person name="Singh A."/>
            <person name="Wilkins M.J."/>
            <person name="Karaoz U."/>
            <person name="Brodie E.L."/>
            <person name="Williams K.H."/>
            <person name="Hubbard S.S."/>
            <person name="Banfield J.F."/>
        </authorList>
    </citation>
    <scope>NUCLEOTIDE SEQUENCE [LARGE SCALE GENOMIC DNA]</scope>
</reference>
<dbReference type="AlphaFoldDB" id="A0A1G2V3L1"/>
<dbReference type="Pfam" id="PF01943">
    <property type="entry name" value="Polysacc_synt"/>
    <property type="match status" value="1"/>
</dbReference>
<feature type="transmembrane region" description="Helical" evidence="6">
    <location>
        <begin position="33"/>
        <end position="56"/>
    </location>
</feature>
<feature type="transmembrane region" description="Helical" evidence="6">
    <location>
        <begin position="68"/>
        <end position="87"/>
    </location>
</feature>
<protein>
    <recommendedName>
        <fullName evidence="9">Polysaccharide biosynthesis protein C-terminal domain-containing protein</fullName>
    </recommendedName>
</protein>
<name>A0A1G2V3L1_9BACT</name>
<feature type="transmembrane region" description="Helical" evidence="6">
    <location>
        <begin position="335"/>
        <end position="354"/>
    </location>
</feature>
<evidence type="ECO:0000256" key="6">
    <source>
        <dbReference type="SAM" id="Phobius"/>
    </source>
</evidence>
<feature type="transmembrane region" description="Helical" evidence="6">
    <location>
        <begin position="366"/>
        <end position="388"/>
    </location>
</feature>
<evidence type="ECO:0000256" key="2">
    <source>
        <dbReference type="ARBA" id="ARBA00022475"/>
    </source>
</evidence>
<evidence type="ECO:0000256" key="3">
    <source>
        <dbReference type="ARBA" id="ARBA00022692"/>
    </source>
</evidence>
<gene>
    <name evidence="7" type="ORF">A2431_02315</name>
</gene>
<dbReference type="GO" id="GO:0005886">
    <property type="term" value="C:plasma membrane"/>
    <property type="evidence" value="ECO:0007669"/>
    <property type="project" value="UniProtKB-SubCell"/>
</dbReference>
<feature type="transmembrane region" description="Helical" evidence="6">
    <location>
        <begin position="192"/>
        <end position="212"/>
    </location>
</feature>
<dbReference type="InterPro" id="IPR002797">
    <property type="entry name" value="Polysacc_synth"/>
</dbReference>